<evidence type="ECO:0000313" key="3">
    <source>
        <dbReference type="Proteomes" id="UP000032458"/>
    </source>
</evidence>
<reference evidence="2 3" key="1">
    <citation type="submission" date="2014-09" db="EMBL/GenBank/DDBJ databases">
        <title>Draft genome sequence of Streptomyces natalensis ATCC 27448, producer of the antifungal pimaricin.</title>
        <authorList>
            <person name="Mendes M.V."/>
            <person name="Beites T."/>
            <person name="Pires S."/>
            <person name="Santos C.L."/>
            <person name="Moradas-Ferreira P."/>
        </authorList>
    </citation>
    <scope>NUCLEOTIDE SEQUENCE [LARGE SCALE GENOMIC DNA]</scope>
    <source>
        <strain evidence="2 3">ATCC 27448</strain>
    </source>
</reference>
<organism evidence="2 3">
    <name type="scientific">Streptomyces natalensis ATCC 27448</name>
    <dbReference type="NCBI Taxonomy" id="1240678"/>
    <lineage>
        <taxon>Bacteria</taxon>
        <taxon>Bacillati</taxon>
        <taxon>Actinomycetota</taxon>
        <taxon>Actinomycetes</taxon>
        <taxon>Kitasatosporales</taxon>
        <taxon>Streptomycetaceae</taxon>
        <taxon>Streptomyces</taxon>
    </lineage>
</organism>
<dbReference type="AlphaFoldDB" id="A0A0D7CJZ6"/>
<dbReference type="RefSeq" id="WP_030066431.1">
    <property type="nucleotide sequence ID" value="NZ_JRKI01000028.1"/>
</dbReference>
<name>A0A0D7CJZ6_9ACTN</name>
<gene>
    <name evidence="2" type="ORF">SNA_20255</name>
</gene>
<keyword evidence="3" id="KW-1185">Reference proteome</keyword>
<dbReference type="PATRIC" id="fig|1240678.4.peg.4278"/>
<dbReference type="Proteomes" id="UP000032458">
    <property type="component" value="Unassembled WGS sequence"/>
</dbReference>
<dbReference type="EMBL" id="JRKI01000028">
    <property type="protein sequence ID" value="KIZ16386.1"/>
    <property type="molecule type" value="Genomic_DNA"/>
</dbReference>
<sequence>MPEKYVGQWVPKGEEEDPTAQVTIEQAKTGDIFVEGWRNSRQKHCAWKEVLVFVNDTGLISRPVYRRGSAHACGMAPTGARGYALADSGILSMSNAAQKLEFVRKPGA</sequence>
<evidence type="ECO:0000256" key="1">
    <source>
        <dbReference type="SAM" id="MobiDB-lite"/>
    </source>
</evidence>
<proteinExistence type="predicted"/>
<protein>
    <submittedName>
        <fullName evidence="2">Uncharacterized protein</fullName>
    </submittedName>
</protein>
<evidence type="ECO:0000313" key="2">
    <source>
        <dbReference type="EMBL" id="KIZ16386.1"/>
    </source>
</evidence>
<comment type="caution">
    <text evidence="2">The sequence shown here is derived from an EMBL/GenBank/DDBJ whole genome shotgun (WGS) entry which is preliminary data.</text>
</comment>
<feature type="region of interest" description="Disordered" evidence="1">
    <location>
        <begin position="1"/>
        <end position="20"/>
    </location>
</feature>
<accession>A0A0D7CJZ6</accession>